<gene>
    <name evidence="1" type="ORF">GCM10007392_00330</name>
</gene>
<dbReference type="PROSITE" id="PS51257">
    <property type="entry name" value="PROKAR_LIPOPROTEIN"/>
    <property type="match status" value="1"/>
</dbReference>
<dbReference type="InterPro" id="IPR029062">
    <property type="entry name" value="Class_I_gatase-like"/>
</dbReference>
<dbReference type="SUPFAM" id="SSF52317">
    <property type="entry name" value="Class I glutamine amidotransferase-like"/>
    <property type="match status" value="1"/>
</dbReference>
<dbReference type="EMBL" id="BMXR01000001">
    <property type="protein sequence ID" value="GGX38158.1"/>
    <property type="molecule type" value="Genomic_DNA"/>
</dbReference>
<reference evidence="1" key="1">
    <citation type="journal article" date="2014" name="Int. J. Syst. Evol. Microbiol.">
        <title>Complete genome sequence of Corynebacterium casei LMG S-19264T (=DSM 44701T), isolated from a smear-ripened cheese.</title>
        <authorList>
            <consortium name="US DOE Joint Genome Institute (JGI-PGF)"/>
            <person name="Walter F."/>
            <person name="Albersmeier A."/>
            <person name="Kalinowski J."/>
            <person name="Ruckert C."/>
        </authorList>
    </citation>
    <scope>NUCLEOTIDE SEQUENCE</scope>
    <source>
        <strain evidence="1">KCTC 22169</strain>
    </source>
</reference>
<evidence type="ECO:0000313" key="1">
    <source>
        <dbReference type="EMBL" id="GGX38158.1"/>
    </source>
</evidence>
<dbReference type="Proteomes" id="UP000626148">
    <property type="component" value="Unassembled WGS sequence"/>
</dbReference>
<dbReference type="PANTHER" id="PTHR36175:SF1">
    <property type="entry name" value="CYANOPHYCINASE"/>
    <property type="match status" value="1"/>
</dbReference>
<protein>
    <recommendedName>
        <fullName evidence="3">Cyanophycinase</fullName>
    </recommendedName>
</protein>
<evidence type="ECO:0000313" key="2">
    <source>
        <dbReference type="Proteomes" id="UP000626148"/>
    </source>
</evidence>
<reference evidence="1" key="2">
    <citation type="submission" date="2020-09" db="EMBL/GenBank/DDBJ databases">
        <authorList>
            <person name="Sun Q."/>
            <person name="Kim S."/>
        </authorList>
    </citation>
    <scope>NUCLEOTIDE SEQUENCE</scope>
    <source>
        <strain evidence="1">KCTC 22169</strain>
    </source>
</reference>
<name>A0A918JYE7_9GAMM</name>
<accession>A0A918JYE7</accession>
<dbReference type="RefSeq" id="WP_189606473.1">
    <property type="nucleotide sequence ID" value="NZ_BMXR01000001.1"/>
</dbReference>
<dbReference type="PANTHER" id="PTHR36175">
    <property type="entry name" value="CYANOPHYCINASE"/>
    <property type="match status" value="1"/>
</dbReference>
<dbReference type="Gene3D" id="3.40.50.880">
    <property type="match status" value="1"/>
</dbReference>
<dbReference type="AlphaFoldDB" id="A0A918JYE7"/>
<evidence type="ECO:0008006" key="3">
    <source>
        <dbReference type="Google" id="ProtNLM"/>
    </source>
</evidence>
<keyword evidence="2" id="KW-1185">Reference proteome</keyword>
<sequence>MKLEFPHARWLAGLMAAAVLTGCNLDNNKDDDKNDDDNDQGGGGQAEVWESRGTLMLAGGHLTLCSSMAQSYCNDWDTYRSTELAHLSDDEIRVPVIEGVVLSDAKINDVLSDPAWDTNTVYAEAADAILTYLQSQQELYTSWDDFRSAFIAVPASEVNVTDGDGNDLDGNTIWFNASDAQWSTFDRLKEVDDTFQYTVTQAKVDAAMALTDVVALEAELKTALSTALDEQVFDDPVLQLEFIDYFGDINVVDATVNGWKLYKKWLSDAEYFFMLDTLDPEDDGTHVINAANISTIENDSTVAWDEQNRSDLVTVLQHLLDEAGEDITYATRDDFKAAFTDVYLDGDGNALNPTYTLGSDAWDALETSLQYQILRELVNPLTDYERPLERIALEESTSQDAIDVIKAVVEKAKGDSDEAPTILVMTSSSNDSYDAVDFYTDIFNQAGANAQWLPVDRAFQDAQASGRCDLLPIYHGLYANHPHLDALYPDHAQAHQNACENPASVLSMIEDADALFINGGGQRRSLDALMPEVSAGVREDSDAMALIRQRFNDGDLIVGGTSAGTAVQGGGSLNDDGFTIPMIDGGTAHDVLVDGYDSGIAVFEGGLGLFDYGITDTHFSERARETRLVKLAQQTGVRFGFGVDETTALIVERQENTAGVERARMNVIGAGGVYITDLGDATQTSADGQPLAIEGVVTHFLTHGDGATFTPHDGEFDFDLADGKTEISVDTGVATVTNDDVIYEDNYRQMATTMVANGAADATGTSYENDPTYEVNLSRTGDSVGYADTSGRVSYIHFQLDLSPQN</sequence>
<proteinExistence type="predicted"/>
<comment type="caution">
    <text evidence="1">The sequence shown here is derived from an EMBL/GenBank/DDBJ whole genome shotgun (WGS) entry which is preliminary data.</text>
</comment>
<organism evidence="1 2">
    <name type="scientific">Saccharospirillum salsuginis</name>
    <dbReference type="NCBI Taxonomy" id="418750"/>
    <lineage>
        <taxon>Bacteria</taxon>
        <taxon>Pseudomonadati</taxon>
        <taxon>Pseudomonadota</taxon>
        <taxon>Gammaproteobacteria</taxon>
        <taxon>Oceanospirillales</taxon>
        <taxon>Saccharospirillaceae</taxon>
        <taxon>Saccharospirillum</taxon>
    </lineage>
</organism>
<dbReference type="CDD" id="cd03145">
    <property type="entry name" value="GAT1_cyanophycinase"/>
    <property type="match status" value="1"/>
</dbReference>